<dbReference type="SMART" id="SM01027">
    <property type="entry name" value="Beta-Casp"/>
    <property type="match status" value="1"/>
</dbReference>
<evidence type="ECO:0000313" key="8">
    <source>
        <dbReference type="Proteomes" id="UP000017836"/>
    </source>
</evidence>
<dbReference type="InterPro" id="IPR001279">
    <property type="entry name" value="Metallo-B-lactamas"/>
</dbReference>
<dbReference type="EMBL" id="KI397373">
    <property type="protein sequence ID" value="ERM95886.1"/>
    <property type="molecule type" value="Genomic_DNA"/>
</dbReference>
<dbReference type="Pfam" id="PF10996">
    <property type="entry name" value="Beta-Casp"/>
    <property type="match status" value="1"/>
</dbReference>
<organism evidence="7 8">
    <name type="scientific">Amborella trichopoda</name>
    <dbReference type="NCBI Taxonomy" id="13333"/>
    <lineage>
        <taxon>Eukaryota</taxon>
        <taxon>Viridiplantae</taxon>
        <taxon>Streptophyta</taxon>
        <taxon>Embryophyta</taxon>
        <taxon>Tracheophyta</taxon>
        <taxon>Spermatophyta</taxon>
        <taxon>Magnoliopsida</taxon>
        <taxon>Amborellales</taxon>
        <taxon>Amborellaceae</taxon>
        <taxon>Amborella</taxon>
    </lineage>
</organism>
<dbReference type="PANTHER" id="PTHR11203:SF37">
    <property type="entry name" value="INTEGRATOR COMPLEX SUBUNIT 11"/>
    <property type="match status" value="1"/>
</dbReference>
<name>W1NK91_AMBTC</name>
<feature type="domain" description="Beta-Casp" evidence="6">
    <location>
        <begin position="244"/>
        <end position="362"/>
    </location>
</feature>
<evidence type="ECO:0000256" key="4">
    <source>
        <dbReference type="ARBA" id="ARBA00023242"/>
    </source>
</evidence>
<dbReference type="GO" id="GO:0005634">
    <property type="term" value="C:nucleus"/>
    <property type="evidence" value="ECO:0000318"/>
    <property type="project" value="GO_Central"/>
</dbReference>
<dbReference type="OMA" id="YLDGMIW"/>
<dbReference type="Pfam" id="PF07521">
    <property type="entry name" value="RMMBL"/>
    <property type="match status" value="1"/>
</dbReference>
<dbReference type="Gramene" id="ERM95886">
    <property type="protein sequence ID" value="ERM95886"/>
    <property type="gene ID" value="AMTR_s00060p00141700"/>
</dbReference>
<gene>
    <name evidence="7" type="ORF">AMTR_s00060p00141700</name>
</gene>
<dbReference type="CDD" id="cd16291">
    <property type="entry name" value="INTS11-like_MBL-fold"/>
    <property type="match status" value="1"/>
</dbReference>
<dbReference type="InterPro" id="IPR050698">
    <property type="entry name" value="MBL"/>
</dbReference>
<dbReference type="eggNOG" id="KOG1136">
    <property type="taxonomic scope" value="Eukaryota"/>
</dbReference>
<dbReference type="Proteomes" id="UP000017836">
    <property type="component" value="Unassembled WGS sequence"/>
</dbReference>
<protein>
    <recommendedName>
        <fullName evidence="9">Metallo-beta-lactamase domain-containing protein</fullName>
    </recommendedName>
</protein>
<sequence length="716" mass="80770">MTIECLVLGAGQEVGKSCVVVTTGGKRIMFDCGMHMGYQDRRRYPNFSLIPGSNDFDTAITCIIITHFHLDHIGALPYFTEVLGYQGPIYMTYPTKALAPLMLEDYRKVMVDRRGEKEQFTAQQIQGCMKKVTAVDLKQTVQVDKDLEIRAYYAGHVIGAAMFYAKVGSCTVVYTGDYNMTPDRHLGAAQIDRLYVDLLITESTYANSVRESKLARERDFLTAVHKCVAGGGKVLIPIFALGRAQELCMLLDDFWERMNLKIPIYFSAGLTIQANMYYKILIGWTSQKVKDAYVTRNAFDFKNVCDFDRSQMTAPGPCVLFATPGMLSGGFSLEVFKQWAPSEMNLICLPGYCVYGTVGNKLMSKPKQIILDDKTHIDVRCQIHQLAFTAHTDSKGIMDLIKHVSPRQVVLVHGERPNMEILRERIKSELTIECHIPANHETVSVPSTQIVKVDMTKAFIKHNTSMMRRRVLDDIIEGNKTLTGLPSKVAEGIIVMEKGKRAKIVHQEELLPFLNTKEHEVHCSYCFPVYVGIQSGEVSMAKKSEGLSIERDSKGSSMQKDLDALSAERNLKAFMVEKDSRSLLERDLEALPAERNLASSSGTEVAIEIDQMSEKSEALFAERCLASLDRHPLLHLLFLKLKEWIGEVENIQELYGCIQLNSMCIHVCGNEDCPYRTEPAKEYDRALFFCCSWSWVDEKLARRVVSFMKDLDLSCD</sequence>
<dbReference type="InterPro" id="IPR036866">
    <property type="entry name" value="RibonucZ/Hydroxyglut_hydro"/>
</dbReference>
<proteinExistence type="inferred from homology"/>
<keyword evidence="8" id="KW-1185">Reference proteome</keyword>
<dbReference type="FunFam" id="3.60.15.10:FF:000028">
    <property type="entry name" value="Integrator complex subunit 11 isoform X3"/>
    <property type="match status" value="1"/>
</dbReference>
<dbReference type="GO" id="GO:0010197">
    <property type="term" value="P:polar nucleus fusion"/>
    <property type="evidence" value="ECO:0007669"/>
    <property type="project" value="EnsemblPlants"/>
</dbReference>
<evidence type="ECO:0000256" key="2">
    <source>
        <dbReference type="ARBA" id="ARBA00007093"/>
    </source>
</evidence>
<dbReference type="KEGG" id="atr:18423810"/>
<evidence type="ECO:0000256" key="1">
    <source>
        <dbReference type="ARBA" id="ARBA00004123"/>
    </source>
</evidence>
<dbReference type="FunFam" id="3.40.50.10890:FF:000005">
    <property type="entry name" value="Cleavage and polyadenylation specificity factor subunit 3-II"/>
    <property type="match status" value="1"/>
</dbReference>
<dbReference type="GO" id="GO:0016180">
    <property type="term" value="P:snRNA processing"/>
    <property type="evidence" value="ECO:0000318"/>
    <property type="project" value="GO_Central"/>
</dbReference>
<evidence type="ECO:0000256" key="3">
    <source>
        <dbReference type="ARBA" id="ARBA00022801"/>
    </source>
</evidence>
<evidence type="ECO:0008006" key="9">
    <source>
        <dbReference type="Google" id="ProtNLM"/>
    </source>
</evidence>
<dbReference type="Gene3D" id="3.60.15.10">
    <property type="entry name" value="Ribonuclease Z/Hydroxyacylglutathione hydrolase-like"/>
    <property type="match status" value="1"/>
</dbReference>
<dbReference type="SMART" id="SM00849">
    <property type="entry name" value="Lactamase_B"/>
    <property type="match status" value="1"/>
</dbReference>
<dbReference type="InterPro" id="IPR041897">
    <property type="entry name" value="INTS11-like_MBL-fold"/>
</dbReference>
<dbReference type="SUPFAM" id="SSF56281">
    <property type="entry name" value="Metallo-hydrolase/oxidoreductase"/>
    <property type="match status" value="1"/>
</dbReference>
<evidence type="ECO:0000259" key="6">
    <source>
        <dbReference type="SMART" id="SM01027"/>
    </source>
</evidence>
<dbReference type="OrthoDB" id="10249535at2759"/>
<dbReference type="GO" id="GO:0016787">
    <property type="term" value="F:hydrolase activity"/>
    <property type="evidence" value="ECO:0007669"/>
    <property type="project" value="UniProtKB-KW"/>
</dbReference>
<dbReference type="AlphaFoldDB" id="W1NK91"/>
<dbReference type="Pfam" id="PF16661">
    <property type="entry name" value="Lactamase_B_6"/>
    <property type="match status" value="1"/>
</dbReference>
<keyword evidence="4" id="KW-0539">Nucleus</keyword>
<dbReference type="STRING" id="13333.W1NK91"/>
<dbReference type="PANTHER" id="PTHR11203">
    <property type="entry name" value="CLEAVAGE AND POLYADENYLATION SPECIFICITY FACTOR FAMILY MEMBER"/>
    <property type="match status" value="1"/>
</dbReference>
<reference evidence="8" key="1">
    <citation type="journal article" date="2013" name="Science">
        <title>The Amborella genome and the evolution of flowering plants.</title>
        <authorList>
            <consortium name="Amborella Genome Project"/>
        </authorList>
    </citation>
    <scope>NUCLEOTIDE SEQUENCE [LARGE SCALE GENOMIC DNA]</scope>
</reference>
<feature type="domain" description="Metallo-beta-lactamase" evidence="5">
    <location>
        <begin position="15"/>
        <end position="232"/>
    </location>
</feature>
<accession>W1NK91</accession>
<evidence type="ECO:0000313" key="7">
    <source>
        <dbReference type="EMBL" id="ERM95886.1"/>
    </source>
</evidence>
<dbReference type="GO" id="GO:0004521">
    <property type="term" value="F:RNA endonuclease activity"/>
    <property type="evidence" value="ECO:0000318"/>
    <property type="project" value="GO_Central"/>
</dbReference>
<evidence type="ECO:0000259" key="5">
    <source>
        <dbReference type="SMART" id="SM00849"/>
    </source>
</evidence>
<dbReference type="Gene3D" id="3.40.50.10890">
    <property type="match status" value="1"/>
</dbReference>
<dbReference type="InterPro" id="IPR011108">
    <property type="entry name" value="RMMBL"/>
</dbReference>
<dbReference type="InterPro" id="IPR022712">
    <property type="entry name" value="Beta_Casp"/>
</dbReference>
<comment type="subcellular location">
    <subcellularLocation>
        <location evidence="1">Nucleus</location>
    </subcellularLocation>
</comment>
<dbReference type="HOGENOM" id="CLU_009673_3_1_1"/>
<keyword evidence="3" id="KW-0378">Hydrolase</keyword>
<comment type="similarity">
    <text evidence="2">Belongs to the metallo-beta-lactamase superfamily. RNA-metabolizing metallo-beta-lactamase-like family. INTS11 subfamily.</text>
</comment>